<evidence type="ECO:0000313" key="1">
    <source>
        <dbReference type="EMBL" id="BAE46009.1"/>
    </source>
</evidence>
<dbReference type="KEGG" id="rer:RER_pREL1-00660"/>
<dbReference type="AlphaFoldDB" id="Q3L9V4"/>
<name>Q3L9V4_RHOE4</name>
<geneLocation type="plasmid" evidence="1 2">
    <name>pREL1</name>
</geneLocation>
<reference evidence="1 2" key="2">
    <citation type="journal article" date="2006" name="Environ. Microbiol.">
        <title>Sequence analysis of three plasmids harboured in Rhodococcus erythropolis strain PR4.</title>
        <authorList>
            <person name="Sekine M."/>
            <person name="Tanikawa S."/>
            <person name="Omata S."/>
            <person name="Saito M."/>
            <person name="Fujisawa T."/>
            <person name="Tsukatani N."/>
            <person name="Tajima T."/>
            <person name="Sekigawa T."/>
            <person name="Kosugi H."/>
            <person name="Matsuo Y."/>
            <person name="Nishiko R."/>
            <person name="Imamura K."/>
            <person name="Ito M."/>
            <person name="Narita H."/>
            <person name="Tago S."/>
            <person name="Fujita N."/>
            <person name="Harayama S."/>
        </authorList>
    </citation>
    <scope>NUCLEOTIDE SEQUENCE [LARGE SCALE GENOMIC DNA]</scope>
    <source>
        <strain evidence="2">PR4 / NBRC 100887</strain>
        <plasmid evidence="1 2">pREL1</plasmid>
    </source>
</reference>
<gene>
    <name evidence="1" type="ordered locus">RER_pREL1-00660</name>
</gene>
<dbReference type="EMBL" id="AP008931">
    <property type="protein sequence ID" value="BAE46009.1"/>
    <property type="molecule type" value="Genomic_DNA"/>
</dbReference>
<proteinExistence type="predicted"/>
<dbReference type="Proteomes" id="UP000002204">
    <property type="component" value="Plasmid pREL1"/>
</dbReference>
<evidence type="ECO:0000313" key="2">
    <source>
        <dbReference type="Proteomes" id="UP000002204"/>
    </source>
</evidence>
<organism evidence="1 2">
    <name type="scientific">Rhodococcus erythropolis (strain PR4 / NBRC 100887)</name>
    <dbReference type="NCBI Taxonomy" id="234621"/>
    <lineage>
        <taxon>Bacteria</taxon>
        <taxon>Bacillati</taxon>
        <taxon>Actinomycetota</taxon>
        <taxon>Actinomycetes</taxon>
        <taxon>Mycobacteriales</taxon>
        <taxon>Nocardiaceae</taxon>
        <taxon>Rhodococcus</taxon>
        <taxon>Rhodococcus erythropolis group</taxon>
    </lineage>
</organism>
<protein>
    <submittedName>
        <fullName evidence="1">Uncharacterized protein</fullName>
    </submittedName>
</protein>
<accession>Q3L9V4</accession>
<sequence>MPFGRRGVSLMTVEIVRIHPTEAKKMRRLHRHWSPGTDVPAGLGGAGTVGIVASSEYRQLGYALASAPHGLVRTAREAGWSPEGCERLAAQTRIVEALVVNPDVPDAAIVRAALIERLIAELTDDMAGNGRLYGSTEDLPERVQFWRELGFEVREPNTPTTWEHPGCRTLRYSGESPGCRQFTRTLGGPL</sequence>
<dbReference type="HOGENOM" id="CLU_1426981_0_0_11"/>
<dbReference type="PATRIC" id="fig|234621.6.peg.192"/>
<reference evidence="2" key="1">
    <citation type="submission" date="2005-03" db="EMBL/GenBank/DDBJ databases">
        <title>Comparison of the complete genome sequences of Rhodococcus erythropolis PR4 and Rhodococcus opacus B4.</title>
        <authorList>
            <person name="Takarada H."/>
            <person name="Sekine M."/>
            <person name="Hosoyama A."/>
            <person name="Yamada R."/>
            <person name="Fujisawa T."/>
            <person name="Omata S."/>
            <person name="Shimizu A."/>
            <person name="Tsukatani N."/>
            <person name="Tanikawa S."/>
            <person name="Fujita N."/>
            <person name="Harayama S."/>
        </authorList>
    </citation>
    <scope>NUCLEOTIDE SEQUENCE [LARGE SCALE GENOMIC DNA]</scope>
    <source>
        <strain evidence="2">PR4 / NBRC 100887</strain>
        <plasmid evidence="2">pREL1</plasmid>
    </source>
</reference>
<keyword evidence="1" id="KW-0614">Plasmid</keyword>